<comment type="caution">
    <text evidence="2">The sequence shown here is derived from an EMBL/GenBank/DDBJ whole genome shotgun (WGS) entry which is preliminary data.</text>
</comment>
<accession>A0A3S5CDV1</accession>
<name>A0A3S5CDV1_9PLAT</name>
<keyword evidence="3" id="KW-1185">Reference proteome</keyword>
<evidence type="ECO:0000313" key="3">
    <source>
        <dbReference type="Proteomes" id="UP000784294"/>
    </source>
</evidence>
<evidence type="ECO:0000313" key="2">
    <source>
        <dbReference type="EMBL" id="VEL13120.1"/>
    </source>
</evidence>
<protein>
    <submittedName>
        <fullName evidence="2">Uncharacterized protein</fullName>
    </submittedName>
</protein>
<dbReference type="AlphaFoldDB" id="A0A3S5CDV1"/>
<feature type="compositionally biased region" description="Low complexity" evidence="1">
    <location>
        <begin position="145"/>
        <end position="170"/>
    </location>
</feature>
<feature type="region of interest" description="Disordered" evidence="1">
    <location>
        <begin position="145"/>
        <end position="177"/>
    </location>
</feature>
<proteinExistence type="predicted"/>
<sequence length="177" mass="19664">MAFKIPPNLETNSGEHKNVTYRLARGCHKQQTLTPDRPLLRYEGKQFSPIGPNPICYRPNGHWIDLLTEAILLISLNNTYANCCLHYSHFDKLFRMQPHTTTKTTTNIANTSFYDNMTTFVAIYGTASIAITTTTTTTGTVTVTPDVSTSSTPSTIDTNSTKTTTATTNDSYDKNNK</sequence>
<evidence type="ECO:0000256" key="1">
    <source>
        <dbReference type="SAM" id="MobiDB-lite"/>
    </source>
</evidence>
<gene>
    <name evidence="2" type="ORF">PXEA_LOCUS6560</name>
</gene>
<dbReference type="EMBL" id="CAAALY010016819">
    <property type="protein sequence ID" value="VEL13120.1"/>
    <property type="molecule type" value="Genomic_DNA"/>
</dbReference>
<reference evidence="2" key="1">
    <citation type="submission" date="2018-11" db="EMBL/GenBank/DDBJ databases">
        <authorList>
            <consortium name="Pathogen Informatics"/>
        </authorList>
    </citation>
    <scope>NUCLEOTIDE SEQUENCE</scope>
</reference>
<organism evidence="2 3">
    <name type="scientific">Protopolystoma xenopodis</name>
    <dbReference type="NCBI Taxonomy" id="117903"/>
    <lineage>
        <taxon>Eukaryota</taxon>
        <taxon>Metazoa</taxon>
        <taxon>Spiralia</taxon>
        <taxon>Lophotrochozoa</taxon>
        <taxon>Platyhelminthes</taxon>
        <taxon>Monogenea</taxon>
        <taxon>Polyopisthocotylea</taxon>
        <taxon>Polystomatidea</taxon>
        <taxon>Polystomatidae</taxon>
        <taxon>Protopolystoma</taxon>
    </lineage>
</organism>
<dbReference type="Proteomes" id="UP000784294">
    <property type="component" value="Unassembled WGS sequence"/>
</dbReference>